<dbReference type="Proteomes" id="UP000327013">
    <property type="component" value="Chromosome 8"/>
</dbReference>
<protein>
    <submittedName>
        <fullName evidence="1">Uncharacterized protein</fullName>
    </submittedName>
</protein>
<dbReference type="OrthoDB" id="1476788at2759"/>
<dbReference type="EMBL" id="CM017328">
    <property type="protein sequence ID" value="KAE8125818.1"/>
    <property type="molecule type" value="Genomic_DNA"/>
</dbReference>
<evidence type="ECO:0000313" key="1">
    <source>
        <dbReference type="EMBL" id="KAE8125818.1"/>
    </source>
</evidence>
<organism evidence="1 2">
    <name type="scientific">Carpinus fangiana</name>
    <dbReference type="NCBI Taxonomy" id="176857"/>
    <lineage>
        <taxon>Eukaryota</taxon>
        <taxon>Viridiplantae</taxon>
        <taxon>Streptophyta</taxon>
        <taxon>Embryophyta</taxon>
        <taxon>Tracheophyta</taxon>
        <taxon>Spermatophyta</taxon>
        <taxon>Magnoliopsida</taxon>
        <taxon>eudicotyledons</taxon>
        <taxon>Gunneridae</taxon>
        <taxon>Pentapetalae</taxon>
        <taxon>rosids</taxon>
        <taxon>fabids</taxon>
        <taxon>Fagales</taxon>
        <taxon>Betulaceae</taxon>
        <taxon>Carpinus</taxon>
    </lineage>
</organism>
<name>A0A5N6RTS3_9ROSI</name>
<gene>
    <name evidence="1" type="ORF">FH972_020589</name>
</gene>
<sequence length="137" mass="15534">MALASRRCLTTLTSHGASLLSHLQRLKPPTASRSLCDSSLIERDSAIPTQYRPRFDLTMEMEKVGKQPYHALKGDIIYTERLNHSKVKDKVYFVKVALLSLDKHRCMMHLKTGQLLTDAYVETAFEGHVQQFGKVST</sequence>
<keyword evidence="2" id="KW-1185">Reference proteome</keyword>
<accession>A0A5N6RTS3</accession>
<proteinExistence type="predicted"/>
<evidence type="ECO:0000313" key="2">
    <source>
        <dbReference type="Proteomes" id="UP000327013"/>
    </source>
</evidence>
<reference evidence="1 2" key="1">
    <citation type="submission" date="2019-06" db="EMBL/GenBank/DDBJ databases">
        <title>A chromosomal-level reference genome of Carpinus fangiana (Coryloideae, Betulaceae).</title>
        <authorList>
            <person name="Yang X."/>
            <person name="Wang Z."/>
            <person name="Zhang L."/>
            <person name="Hao G."/>
            <person name="Liu J."/>
            <person name="Yang Y."/>
        </authorList>
    </citation>
    <scope>NUCLEOTIDE SEQUENCE [LARGE SCALE GENOMIC DNA]</scope>
    <source>
        <strain evidence="1">Cfa_2016G</strain>
        <tissue evidence="1">Leaf</tissue>
    </source>
</reference>
<dbReference type="AlphaFoldDB" id="A0A5N6RTS3"/>